<keyword evidence="1" id="KW-0472">Membrane</keyword>
<protein>
    <submittedName>
        <fullName evidence="2">Uncharacterized protein</fullName>
    </submittedName>
</protein>
<dbReference type="Proteomes" id="UP000004115">
    <property type="component" value="Unassembled WGS sequence"/>
</dbReference>
<name>C8PAS2_9LACO</name>
<feature type="transmembrane region" description="Helical" evidence="1">
    <location>
        <begin position="47"/>
        <end position="71"/>
    </location>
</feature>
<dbReference type="AlphaFoldDB" id="C8PAS2"/>
<proteinExistence type="predicted"/>
<evidence type="ECO:0000313" key="2">
    <source>
        <dbReference type="EMBL" id="EEW52561.1"/>
    </source>
</evidence>
<gene>
    <name evidence="2" type="ORF">HMPREF0520_0192</name>
</gene>
<keyword evidence="3" id="KW-1185">Reference proteome</keyword>
<evidence type="ECO:0000256" key="1">
    <source>
        <dbReference type="SAM" id="Phobius"/>
    </source>
</evidence>
<keyword evidence="1" id="KW-0812">Transmembrane</keyword>
<feature type="transmembrane region" description="Helical" evidence="1">
    <location>
        <begin position="83"/>
        <end position="109"/>
    </location>
</feature>
<comment type="caution">
    <text evidence="2">The sequence shown here is derived from an EMBL/GenBank/DDBJ whole genome shotgun (WGS) entry which is preliminary data.</text>
</comment>
<reference evidence="2 3" key="1">
    <citation type="submission" date="2009-09" db="EMBL/GenBank/DDBJ databases">
        <authorList>
            <person name="Qin X."/>
            <person name="Bachman B."/>
            <person name="Battles P."/>
            <person name="Bell A."/>
            <person name="Bess C."/>
            <person name="Bickham C."/>
            <person name="Chaboub L."/>
            <person name="Chen D."/>
            <person name="Coyle M."/>
            <person name="Deiros D.R."/>
            <person name="Dinh H."/>
            <person name="Forbes L."/>
            <person name="Fowler G."/>
            <person name="Francisco L."/>
            <person name="Fu Q."/>
            <person name="Gubbala S."/>
            <person name="Hale W."/>
            <person name="Han Y."/>
            <person name="Hemphill L."/>
            <person name="Highlander S.K."/>
            <person name="Hirani K."/>
            <person name="Hogues M."/>
            <person name="Jackson L."/>
            <person name="Jakkamsetti A."/>
            <person name="Javaid M."/>
            <person name="Jiang H."/>
            <person name="Korchina V."/>
            <person name="Kovar C."/>
            <person name="Lara F."/>
            <person name="Lee S."/>
            <person name="Mata R."/>
            <person name="Mathew T."/>
            <person name="Moen C."/>
            <person name="Morales K."/>
            <person name="Munidasa M."/>
            <person name="Nazareth L."/>
            <person name="Ngo R."/>
            <person name="Nguyen L."/>
            <person name="Okwuonu G."/>
            <person name="Ongeri F."/>
            <person name="Patil S."/>
            <person name="Petrosino J."/>
            <person name="Pham C."/>
            <person name="Pham P."/>
            <person name="Pu L.-L."/>
            <person name="Puazo M."/>
            <person name="Raj R."/>
            <person name="Reid J."/>
            <person name="Rouhana J."/>
            <person name="Saada N."/>
            <person name="Shang Y."/>
            <person name="Simmons D."/>
            <person name="Thornton R."/>
            <person name="Warren J."/>
            <person name="Weissenberger G."/>
            <person name="Zhang J."/>
            <person name="Zhang L."/>
            <person name="Zhou C."/>
            <person name="Zhu D."/>
            <person name="Muzny D."/>
            <person name="Worley K."/>
            <person name="Gibbs R."/>
        </authorList>
    </citation>
    <scope>NUCLEOTIDE SEQUENCE [LARGE SCALE GENOMIC DNA]</scope>
    <source>
        <strain evidence="2 3">DSM 13335</strain>
    </source>
</reference>
<feature type="transmembrane region" description="Helical" evidence="1">
    <location>
        <begin position="121"/>
        <end position="140"/>
    </location>
</feature>
<feature type="transmembrane region" description="Helical" evidence="1">
    <location>
        <begin position="160"/>
        <end position="179"/>
    </location>
</feature>
<evidence type="ECO:0000313" key="3">
    <source>
        <dbReference type="Proteomes" id="UP000004115"/>
    </source>
</evidence>
<accession>C8PAS2</accession>
<sequence>MIAFYYIVKGCIYFMKIFNIILGAILIIIFLVSLFRNKNHFIFLKALFLFLALIIGSTINFIVFLLLEYNFLNIDNGLKAGNLFILLGLMIIMSGLILYLYLLLLNWIFPLNSTILSIIEYYIQWTLIYVTIYQVIFENLKKVKDIDVYIKVGNLLNPDVFVVMILPSFISAWIAVILLKKHNNQL</sequence>
<organism evidence="2 3">
    <name type="scientific">Lactobacillus iners DSM 13335</name>
    <dbReference type="NCBI Taxonomy" id="525328"/>
    <lineage>
        <taxon>Bacteria</taxon>
        <taxon>Bacillati</taxon>
        <taxon>Bacillota</taxon>
        <taxon>Bacilli</taxon>
        <taxon>Lactobacillales</taxon>
        <taxon>Lactobacillaceae</taxon>
        <taxon>Lactobacillus</taxon>
    </lineage>
</organism>
<feature type="transmembrane region" description="Helical" evidence="1">
    <location>
        <begin position="12"/>
        <end position="35"/>
    </location>
</feature>
<dbReference type="HOGENOM" id="CLU_133188_0_0_9"/>
<keyword evidence="1" id="KW-1133">Transmembrane helix</keyword>
<dbReference type="EMBL" id="ACLN01000003">
    <property type="protein sequence ID" value="EEW52561.1"/>
    <property type="molecule type" value="Genomic_DNA"/>
</dbReference>